<gene>
    <name evidence="2" type="ORF">GCM10010358_25260</name>
</gene>
<evidence type="ECO:0000256" key="1">
    <source>
        <dbReference type="SAM" id="MobiDB-lite"/>
    </source>
</evidence>
<sequence length="77" mass="8899">MIRTWETDSPGLRERLTAHTPLRRAADPQEIAQVAAWLLKRPLLLRDRHSPTGRRWRTGLNRGRLHPSLPGHPTHDT</sequence>
<dbReference type="EMBL" id="BMVU01000008">
    <property type="protein sequence ID" value="GGX69705.1"/>
    <property type="molecule type" value="Genomic_DNA"/>
</dbReference>
<proteinExistence type="predicted"/>
<name>A0A918NIF2_9ACTN</name>
<dbReference type="AlphaFoldDB" id="A0A918NIF2"/>
<organism evidence="2 3">
    <name type="scientific">Streptomyces minutiscleroticus</name>
    <dbReference type="NCBI Taxonomy" id="68238"/>
    <lineage>
        <taxon>Bacteria</taxon>
        <taxon>Bacillati</taxon>
        <taxon>Actinomycetota</taxon>
        <taxon>Actinomycetes</taxon>
        <taxon>Kitasatosporales</taxon>
        <taxon>Streptomycetaceae</taxon>
        <taxon>Streptomyces</taxon>
    </lineage>
</organism>
<evidence type="ECO:0000313" key="3">
    <source>
        <dbReference type="Proteomes" id="UP000619244"/>
    </source>
</evidence>
<reference evidence="2" key="1">
    <citation type="journal article" date="2014" name="Int. J. Syst. Evol. Microbiol.">
        <title>Complete genome sequence of Corynebacterium casei LMG S-19264T (=DSM 44701T), isolated from a smear-ripened cheese.</title>
        <authorList>
            <consortium name="US DOE Joint Genome Institute (JGI-PGF)"/>
            <person name="Walter F."/>
            <person name="Albersmeier A."/>
            <person name="Kalinowski J."/>
            <person name="Ruckert C."/>
        </authorList>
    </citation>
    <scope>NUCLEOTIDE SEQUENCE</scope>
    <source>
        <strain evidence="2">JCM 4790</strain>
    </source>
</reference>
<dbReference type="Proteomes" id="UP000619244">
    <property type="component" value="Unassembled WGS sequence"/>
</dbReference>
<accession>A0A918NIF2</accession>
<feature type="region of interest" description="Disordered" evidence="1">
    <location>
        <begin position="48"/>
        <end position="77"/>
    </location>
</feature>
<reference evidence="2" key="2">
    <citation type="submission" date="2020-09" db="EMBL/GenBank/DDBJ databases">
        <authorList>
            <person name="Sun Q."/>
            <person name="Ohkuma M."/>
        </authorList>
    </citation>
    <scope>NUCLEOTIDE SEQUENCE</scope>
    <source>
        <strain evidence="2">JCM 4790</strain>
    </source>
</reference>
<evidence type="ECO:0000313" key="2">
    <source>
        <dbReference type="EMBL" id="GGX69705.1"/>
    </source>
</evidence>
<keyword evidence="3" id="KW-1185">Reference proteome</keyword>
<protein>
    <submittedName>
        <fullName evidence="2">Uncharacterized protein</fullName>
    </submittedName>
</protein>
<comment type="caution">
    <text evidence="2">The sequence shown here is derived from an EMBL/GenBank/DDBJ whole genome shotgun (WGS) entry which is preliminary data.</text>
</comment>